<keyword evidence="2" id="KW-1185">Reference proteome</keyword>
<gene>
    <name evidence="1" type="ORF">E0946_05000</name>
</gene>
<proteinExistence type="predicted"/>
<name>A0AC61QIS9_9BACT</name>
<dbReference type="EMBL" id="SMOG01000014">
    <property type="protein sequence ID" value="TDF72837.1"/>
    <property type="molecule type" value="Genomic_DNA"/>
</dbReference>
<evidence type="ECO:0000313" key="1">
    <source>
        <dbReference type="EMBL" id="TDF72837.1"/>
    </source>
</evidence>
<reference evidence="1" key="1">
    <citation type="submission" date="2019-03" db="EMBL/GenBank/DDBJ databases">
        <title>Candidatus Syntrophosphaera thermopropionivorans: a novel player in syntrophic propionate oxidation during anaerobic digestion.</title>
        <authorList>
            <person name="Dyksma S."/>
        </authorList>
    </citation>
    <scope>NUCLEOTIDE SEQUENCE</scope>
    <source>
        <strain evidence="1">W5</strain>
    </source>
</reference>
<keyword evidence="1" id="KW-0067">ATP-binding</keyword>
<organism evidence="1 2">
    <name type="scientific">Candidatus Syntrophosphaera thermopropionivorans</name>
    <dbReference type="NCBI Taxonomy" id="2593015"/>
    <lineage>
        <taxon>Bacteria</taxon>
        <taxon>Pseudomonadati</taxon>
        <taxon>Candidatus Cloacimonadota</taxon>
        <taxon>Candidatus Cloacimonadia</taxon>
        <taxon>Candidatus Cloacimonadales</taxon>
        <taxon>Candidatus Cloacimonadaceae</taxon>
        <taxon>Candidatus Syntrophosphaera</taxon>
    </lineage>
</organism>
<protein>
    <submittedName>
        <fullName evidence="1">ATP-binding protein</fullName>
    </submittedName>
</protein>
<evidence type="ECO:0000313" key="2">
    <source>
        <dbReference type="Proteomes" id="UP000294588"/>
    </source>
</evidence>
<dbReference type="Proteomes" id="UP000294588">
    <property type="component" value="Unassembled WGS sequence"/>
</dbReference>
<keyword evidence="1" id="KW-0547">Nucleotide-binding</keyword>
<sequence>MEANQEKEIQANLAKIHHRIVVLSGKGGVGKSFIATNLAYGLALQGKTVGLLDVDIHGPSIAKLTNIEGKPIPIDQESGKPTPIPVLSNLYVLTLASILDSESTAVIWRGPMKLALIRQFFSDFEWKELDYLIVDCPPGTGDEPLTVIQTLNKVDGVVIVTTPQDLAILDVKKTVDFAEKLNVPILGLVENMKYFRCPHCGKTTQIFTGNQLEDLVFEYSLDILAELEIDPDISKSADEGKPYIYFYNKKDSANALMNAVLKIMEKVEGINNPDKRDKAFDNYV</sequence>
<accession>A0AC61QIS9</accession>
<comment type="caution">
    <text evidence="1">The sequence shown here is derived from an EMBL/GenBank/DDBJ whole genome shotgun (WGS) entry which is preliminary data.</text>
</comment>